<dbReference type="InterPro" id="IPR051141">
    <property type="entry name" value="UPF0339_domain"/>
</dbReference>
<evidence type="ECO:0000313" key="2">
    <source>
        <dbReference type="EMBL" id="KNZ40572.1"/>
    </source>
</evidence>
<dbReference type="Gene3D" id="2.30.29.80">
    <property type="match status" value="1"/>
</dbReference>
<dbReference type="EMBL" id="LGYO01000052">
    <property type="protein sequence ID" value="KNZ40572.1"/>
    <property type="molecule type" value="Genomic_DNA"/>
</dbReference>
<dbReference type="PANTHER" id="PTHR40606">
    <property type="match status" value="1"/>
</dbReference>
<dbReference type="PANTHER" id="PTHR40606:SF1">
    <property type="entry name" value="UPF0339 PROTEIN YEGP"/>
    <property type="match status" value="1"/>
</dbReference>
<accession>A0A0L6TWX5</accession>
<evidence type="ECO:0000313" key="3">
    <source>
        <dbReference type="Proteomes" id="UP000036873"/>
    </source>
</evidence>
<sequence length="120" mass="13054">MPDSINGVKFVLKAGNGEVILTSELHKSLATSKSGIESVKNNAPNAAIEDQTVEGFITEKNPKFEIFLNKNNEYCFRLKAKNGQVIAMGDGYKSKPSWQNGIAPIKKNAADATVVVEEKK</sequence>
<organism evidence="2 3">
    <name type="scientific">Acetobacterium bakii</name>
    <dbReference type="NCBI Taxonomy" id="52689"/>
    <lineage>
        <taxon>Bacteria</taxon>
        <taxon>Bacillati</taxon>
        <taxon>Bacillota</taxon>
        <taxon>Clostridia</taxon>
        <taxon>Eubacteriales</taxon>
        <taxon>Eubacteriaceae</taxon>
        <taxon>Acetobacterium</taxon>
    </lineage>
</organism>
<dbReference type="InterPro" id="IPR010879">
    <property type="entry name" value="DUF1508"/>
</dbReference>
<dbReference type="Pfam" id="PF07411">
    <property type="entry name" value="DUF1508"/>
    <property type="match status" value="2"/>
</dbReference>
<dbReference type="Proteomes" id="UP000036873">
    <property type="component" value="Unassembled WGS sequence"/>
</dbReference>
<name>A0A0L6TWX5_9FIRM</name>
<dbReference type="PATRIC" id="fig|52689.4.peg.2930"/>
<gene>
    <name evidence="2" type="ORF">AKG39_16900</name>
</gene>
<comment type="caution">
    <text evidence="2">The sequence shown here is derived from an EMBL/GenBank/DDBJ whole genome shotgun (WGS) entry which is preliminary data.</text>
</comment>
<dbReference type="AlphaFoldDB" id="A0A0L6TWX5"/>
<dbReference type="SUPFAM" id="SSF160113">
    <property type="entry name" value="YegP-like"/>
    <property type="match status" value="2"/>
</dbReference>
<feature type="domain" description="DUF1508" evidence="1">
    <location>
        <begin position="8"/>
        <end position="50"/>
    </location>
</feature>
<dbReference type="InterPro" id="IPR036913">
    <property type="entry name" value="YegP-like_sf"/>
</dbReference>
<feature type="domain" description="DUF1508" evidence="1">
    <location>
        <begin position="70"/>
        <end position="115"/>
    </location>
</feature>
<dbReference type="STRING" id="52689.AKG39_16900"/>
<dbReference type="Gene3D" id="3.30.160.160">
    <property type="entry name" value="YegP-like"/>
    <property type="match status" value="1"/>
</dbReference>
<evidence type="ECO:0000259" key="1">
    <source>
        <dbReference type="Pfam" id="PF07411"/>
    </source>
</evidence>
<keyword evidence="3" id="KW-1185">Reference proteome</keyword>
<proteinExistence type="predicted"/>
<reference evidence="3" key="1">
    <citation type="submission" date="2015-07" db="EMBL/GenBank/DDBJ databases">
        <title>Draft genome sequence of Acetobacterium bakii DSM 8293, a potential psychrophilic chemical producer through syngas fermentation.</title>
        <authorList>
            <person name="Song Y."/>
            <person name="Hwang S."/>
            <person name="Cho B.-K."/>
        </authorList>
    </citation>
    <scope>NUCLEOTIDE SEQUENCE [LARGE SCALE GENOMIC DNA]</scope>
    <source>
        <strain evidence="3">DSM 8239</strain>
    </source>
</reference>
<protein>
    <recommendedName>
        <fullName evidence="1">DUF1508 domain-containing protein</fullName>
    </recommendedName>
</protein>